<accession>A0A410FT19</accession>
<name>A0A410FT19_BIPS1</name>
<organism evidence="1 2">
    <name type="scientific">Bipolaricaulis sibiricus</name>
    <dbReference type="NCBI Taxonomy" id="2501609"/>
    <lineage>
        <taxon>Bacteria</taxon>
        <taxon>Candidatus Bipolaricaulota</taxon>
        <taxon>Candidatus Bipolaricaulia</taxon>
        <taxon>Candidatus Bipolaricaulales</taxon>
        <taxon>Candidatus Bipolaricaulaceae</taxon>
        <taxon>Candidatus Bipolaricaulis</taxon>
    </lineage>
</organism>
<proteinExistence type="predicted"/>
<dbReference type="EMBL" id="CP034928">
    <property type="protein sequence ID" value="QAA76339.1"/>
    <property type="molecule type" value="Genomic_DNA"/>
</dbReference>
<evidence type="ECO:0000313" key="2">
    <source>
        <dbReference type="Proteomes" id="UP000287233"/>
    </source>
</evidence>
<protein>
    <submittedName>
        <fullName evidence="1">Uncharacterized protein</fullName>
    </submittedName>
</protein>
<dbReference type="AlphaFoldDB" id="A0A410FT19"/>
<sequence>MGEHGRRAVEEKYNWEKEGEKLLNLYARLLIP</sequence>
<evidence type="ECO:0000313" key="1">
    <source>
        <dbReference type="EMBL" id="QAA76339.1"/>
    </source>
</evidence>
<reference evidence="2" key="1">
    <citation type="submission" date="2018-12" db="EMBL/GenBank/DDBJ databases">
        <title>Complete genome sequence of an uncultured bacterium of the candidate phylum Bipolaricaulota.</title>
        <authorList>
            <person name="Kadnikov V.V."/>
            <person name="Mardanov A.V."/>
            <person name="Beletsky A.V."/>
            <person name="Frank Y.A."/>
            <person name="Karnachuk O.V."/>
            <person name="Ravin N.V."/>
        </authorList>
    </citation>
    <scope>NUCLEOTIDE SEQUENCE [LARGE SCALE GENOMIC DNA]</scope>
</reference>
<dbReference type="SUPFAM" id="SSF53756">
    <property type="entry name" value="UDP-Glycosyltransferase/glycogen phosphorylase"/>
    <property type="match status" value="1"/>
</dbReference>
<dbReference type="KEGG" id="bih:BIP78_0573"/>
<dbReference type="Proteomes" id="UP000287233">
    <property type="component" value="Chromosome"/>
</dbReference>
<gene>
    <name evidence="1" type="ORF">BIP78_0573</name>
</gene>